<evidence type="ECO:0000256" key="3">
    <source>
        <dbReference type="ARBA" id="ARBA00022643"/>
    </source>
</evidence>
<gene>
    <name evidence="6" type="ORF">D6D28_00769</name>
</gene>
<dbReference type="CDD" id="cd04733">
    <property type="entry name" value="OYE_like_2_FMN"/>
    <property type="match status" value="1"/>
</dbReference>
<evidence type="ECO:0000256" key="4">
    <source>
        <dbReference type="ARBA" id="ARBA00023002"/>
    </source>
</evidence>
<reference evidence="6 7" key="1">
    <citation type="submission" date="2018-10" db="EMBL/GenBank/DDBJ databases">
        <title>Fifty Aureobasidium pullulans genomes reveal a recombining polyextremotolerant generalist.</title>
        <authorList>
            <person name="Gostincar C."/>
            <person name="Turk M."/>
            <person name="Zajc J."/>
            <person name="Gunde-Cimerman N."/>
        </authorList>
    </citation>
    <scope>NUCLEOTIDE SEQUENCE [LARGE SCALE GENOMIC DNA]</scope>
    <source>
        <strain evidence="6 7">EXF-11900</strain>
    </source>
</reference>
<proteinExistence type="inferred from homology"/>
<comment type="caution">
    <text evidence="6">The sequence shown here is derived from an EMBL/GenBank/DDBJ whole genome shotgun (WGS) entry which is preliminary data.</text>
</comment>
<feature type="domain" description="NADH:flavin oxidoreductase/NADH oxidase N-terminal" evidence="5">
    <location>
        <begin position="96"/>
        <end position="424"/>
    </location>
</feature>
<dbReference type="PANTHER" id="PTHR43656">
    <property type="entry name" value="BINDING OXIDOREDUCTASE, PUTATIVE (AFU_ORTHOLOGUE AFUA_2G08260)-RELATED"/>
    <property type="match status" value="1"/>
</dbReference>
<dbReference type="Gene3D" id="3.20.20.70">
    <property type="entry name" value="Aldolase class I"/>
    <property type="match status" value="1"/>
</dbReference>
<evidence type="ECO:0000313" key="6">
    <source>
        <dbReference type="EMBL" id="THV76839.1"/>
    </source>
</evidence>
<organism evidence="6 7">
    <name type="scientific">Aureobasidium pullulans</name>
    <name type="common">Black yeast</name>
    <name type="synonym">Pullularia pullulans</name>
    <dbReference type="NCBI Taxonomy" id="5580"/>
    <lineage>
        <taxon>Eukaryota</taxon>
        <taxon>Fungi</taxon>
        <taxon>Dikarya</taxon>
        <taxon>Ascomycota</taxon>
        <taxon>Pezizomycotina</taxon>
        <taxon>Dothideomycetes</taxon>
        <taxon>Dothideomycetidae</taxon>
        <taxon>Dothideales</taxon>
        <taxon>Saccotheciaceae</taxon>
        <taxon>Aureobasidium</taxon>
    </lineage>
</organism>
<dbReference type="PANTHER" id="PTHR43656:SF5">
    <property type="entry name" value="NADH:FLAVIN OXIDOREDUCTASE_NADH OXIDASE N-TERMINAL DOMAIN-CONTAINING PROTEIN"/>
    <property type="match status" value="1"/>
</dbReference>
<evidence type="ECO:0000259" key="5">
    <source>
        <dbReference type="Pfam" id="PF00724"/>
    </source>
</evidence>
<dbReference type="InterPro" id="IPR013785">
    <property type="entry name" value="Aldolase_TIM"/>
</dbReference>
<dbReference type="InterPro" id="IPR001155">
    <property type="entry name" value="OxRdtase_FMN_N"/>
</dbReference>
<comment type="similarity">
    <text evidence="1">Belongs to the NADH:flavin oxidoreductase/NADH oxidase family.</text>
</comment>
<dbReference type="EMBL" id="QZAF01000013">
    <property type="protein sequence ID" value="THV76839.1"/>
    <property type="molecule type" value="Genomic_DNA"/>
</dbReference>
<keyword evidence="4" id="KW-0560">Oxidoreductase</keyword>
<evidence type="ECO:0000256" key="1">
    <source>
        <dbReference type="ARBA" id="ARBA00005979"/>
    </source>
</evidence>
<evidence type="ECO:0000256" key="2">
    <source>
        <dbReference type="ARBA" id="ARBA00022630"/>
    </source>
</evidence>
<protein>
    <submittedName>
        <fullName evidence="6">FMN-linked oxidoreductase</fullName>
    </submittedName>
</protein>
<evidence type="ECO:0000313" key="7">
    <source>
        <dbReference type="Proteomes" id="UP000304951"/>
    </source>
</evidence>
<keyword evidence="3" id="KW-0288">FMN</keyword>
<name>A0A4S8T0E8_AURPU</name>
<feature type="non-terminal residue" evidence="6">
    <location>
        <position position="1"/>
    </location>
</feature>
<dbReference type="Pfam" id="PF00724">
    <property type="entry name" value="Oxidored_FMN"/>
    <property type="match status" value="1"/>
</dbReference>
<keyword evidence="2" id="KW-0285">Flavoprotein</keyword>
<dbReference type="AlphaFoldDB" id="A0A4S8T0E8"/>
<accession>A0A4S8T0E8</accession>
<dbReference type="GO" id="GO:0016491">
    <property type="term" value="F:oxidoreductase activity"/>
    <property type="evidence" value="ECO:0007669"/>
    <property type="project" value="UniProtKB-KW"/>
</dbReference>
<dbReference type="InterPro" id="IPR051799">
    <property type="entry name" value="NADH_flavin_oxidoreductase"/>
</dbReference>
<dbReference type="Proteomes" id="UP000304951">
    <property type="component" value="Unassembled WGS sequence"/>
</dbReference>
<dbReference type="GO" id="GO:0010181">
    <property type="term" value="F:FMN binding"/>
    <property type="evidence" value="ECO:0007669"/>
    <property type="project" value="InterPro"/>
</dbReference>
<dbReference type="SUPFAM" id="SSF51395">
    <property type="entry name" value="FMN-linked oxidoreductases"/>
    <property type="match status" value="1"/>
</dbReference>
<sequence length="512" mass="56926">GLAATEATRPRETCFVSIEWHFTRCDVLPSQLQAISIKSSPSLVSQSSYCFCQLIFLHLFNSHTLNMAPRYESDDVSAAPLGEKLQFAFANRSAPNRFLKGAMTERLSSWDPENLPARGVPSDQLINAYRRWGEGEIGLILSGNIMFEYDHLEAAGNPIIPVDASYEGERFENFKRMATEGKKNGMLMVGQVSHPGRQVESRIQKNPISASDVQLKGDVMGMTFEKPRPASEQDIARIIEGFAHACEYLEKAGWDGAELHGAHGYLLAQFLSPTTNQRTDKYGGSLENRARLIIEIANEVRKRTSPNFILGIKLNSVEFQDKGFNPEEAKELCKMLEDNKFDFVELSGGTYEHLAFGHKRESTKKREGFFMEFSDLIAPALTKTKVYVTGGFKSVGAMANSLKSIDGVGLARPLCQEPRLCKDILAGKVKGAIKQRPDDNNFGITNVVAGTQIRQISKDQEPIDMSDEKNEQDFMKDMGEWAQKMGQDSKMEKYGYIDLTTAAPLPYGGASV</sequence>